<reference evidence="6" key="1">
    <citation type="submission" date="2025-08" db="UniProtKB">
        <authorList>
            <consortium name="RefSeq"/>
        </authorList>
    </citation>
    <scope>IDENTIFICATION</scope>
    <source>
        <tissue evidence="6">Young leaves</tissue>
    </source>
</reference>
<keyword evidence="5" id="KW-1185">Reference proteome</keyword>
<feature type="region of interest" description="Disordered" evidence="2">
    <location>
        <begin position="164"/>
        <end position="192"/>
    </location>
</feature>
<proteinExistence type="predicted"/>
<dbReference type="Gene3D" id="2.20.70.10">
    <property type="match status" value="2"/>
</dbReference>
<dbReference type="PROSITE" id="PS01159">
    <property type="entry name" value="WW_DOMAIN_1"/>
    <property type="match status" value="2"/>
</dbReference>
<dbReference type="PROSITE" id="PS50020">
    <property type="entry name" value="WW_DOMAIN_2"/>
    <property type="match status" value="2"/>
</dbReference>
<evidence type="ECO:0000256" key="2">
    <source>
        <dbReference type="SAM" id="MobiDB-lite"/>
    </source>
</evidence>
<name>A0A6J1IEK7_CUCMA</name>
<feature type="chain" id="PRO_5026728025" evidence="3">
    <location>
        <begin position="46"/>
        <end position="979"/>
    </location>
</feature>
<evidence type="ECO:0000256" key="1">
    <source>
        <dbReference type="SAM" id="Coils"/>
    </source>
</evidence>
<dbReference type="Proteomes" id="UP000504608">
    <property type="component" value="Unplaced"/>
</dbReference>
<dbReference type="PANTHER" id="PTHR47852:SF2">
    <property type="entry name" value="WW DOMAIN-CONTAINING PROTEIN"/>
    <property type="match status" value="1"/>
</dbReference>
<dbReference type="Pfam" id="PF00397">
    <property type="entry name" value="WW"/>
    <property type="match status" value="2"/>
</dbReference>
<feature type="region of interest" description="Disordered" evidence="2">
    <location>
        <begin position="495"/>
        <end position="514"/>
    </location>
</feature>
<evidence type="ECO:0000313" key="5">
    <source>
        <dbReference type="Proteomes" id="UP000504608"/>
    </source>
</evidence>
<feature type="coiled-coil region" evidence="1">
    <location>
        <begin position="842"/>
        <end position="876"/>
    </location>
</feature>
<keyword evidence="1" id="KW-0175">Coiled coil</keyword>
<feature type="domain" description="WW" evidence="4">
    <location>
        <begin position="945"/>
        <end position="979"/>
    </location>
</feature>
<feature type="compositionally biased region" description="Basic and acidic residues" evidence="2">
    <location>
        <begin position="164"/>
        <end position="174"/>
    </location>
</feature>
<dbReference type="RefSeq" id="XP_022976002.1">
    <property type="nucleotide sequence ID" value="XM_023120234.1"/>
</dbReference>
<evidence type="ECO:0000313" key="6">
    <source>
        <dbReference type="RefSeq" id="XP_022976002.1"/>
    </source>
</evidence>
<dbReference type="InterPro" id="IPR001202">
    <property type="entry name" value="WW_dom"/>
</dbReference>
<feature type="compositionally biased region" description="Pro residues" evidence="2">
    <location>
        <begin position="602"/>
        <end position="629"/>
    </location>
</feature>
<gene>
    <name evidence="6" type="primary">LOC111476534</name>
</gene>
<accession>A0A6J1IEK7</accession>
<feature type="region of interest" description="Disordered" evidence="2">
    <location>
        <begin position="576"/>
        <end position="634"/>
    </location>
</feature>
<dbReference type="SMART" id="SM00456">
    <property type="entry name" value="WW"/>
    <property type="match status" value="2"/>
</dbReference>
<dbReference type="InterPro" id="IPR036020">
    <property type="entry name" value="WW_dom_sf"/>
</dbReference>
<organism evidence="5 6">
    <name type="scientific">Cucurbita maxima</name>
    <name type="common">Pumpkin</name>
    <name type="synonym">Winter squash</name>
    <dbReference type="NCBI Taxonomy" id="3661"/>
    <lineage>
        <taxon>Eukaryota</taxon>
        <taxon>Viridiplantae</taxon>
        <taxon>Streptophyta</taxon>
        <taxon>Embryophyta</taxon>
        <taxon>Tracheophyta</taxon>
        <taxon>Spermatophyta</taxon>
        <taxon>Magnoliopsida</taxon>
        <taxon>eudicotyledons</taxon>
        <taxon>Gunneridae</taxon>
        <taxon>Pentapetalae</taxon>
        <taxon>rosids</taxon>
        <taxon>fabids</taxon>
        <taxon>Cucurbitales</taxon>
        <taxon>Cucurbitaceae</taxon>
        <taxon>Cucurbiteae</taxon>
        <taxon>Cucurbita</taxon>
    </lineage>
</organism>
<dbReference type="KEGG" id="cmax:111476534"/>
<feature type="region of interest" description="Disordered" evidence="2">
    <location>
        <begin position="887"/>
        <end position="945"/>
    </location>
</feature>
<dbReference type="OrthoDB" id="2367685at2759"/>
<feature type="signal peptide" evidence="3">
    <location>
        <begin position="1"/>
        <end position="45"/>
    </location>
</feature>
<feature type="domain" description="WW" evidence="4">
    <location>
        <begin position="218"/>
        <end position="252"/>
    </location>
</feature>
<evidence type="ECO:0000256" key="3">
    <source>
        <dbReference type="SAM" id="SignalP"/>
    </source>
</evidence>
<evidence type="ECO:0000259" key="4">
    <source>
        <dbReference type="PROSITE" id="PS50020"/>
    </source>
</evidence>
<dbReference type="AlphaFoldDB" id="A0A6J1IEK7"/>
<protein>
    <submittedName>
        <fullName evidence="6">Uncharacterized protein LOC111476534 isoform X1</fullName>
    </submittedName>
</protein>
<keyword evidence="3" id="KW-0732">Signal</keyword>
<dbReference type="SUPFAM" id="SSF51045">
    <property type="entry name" value="WW domain"/>
    <property type="match status" value="2"/>
</dbReference>
<dbReference type="GeneID" id="111476534"/>
<dbReference type="CDD" id="cd00201">
    <property type="entry name" value="WW"/>
    <property type="match status" value="2"/>
</dbReference>
<feature type="compositionally biased region" description="Polar residues" evidence="2">
    <location>
        <begin position="917"/>
        <end position="938"/>
    </location>
</feature>
<dbReference type="PANTHER" id="PTHR47852">
    <property type="entry name" value="OS06G0298400 PROTEIN"/>
    <property type="match status" value="1"/>
</dbReference>
<feature type="compositionally biased region" description="Polar residues" evidence="2">
    <location>
        <begin position="576"/>
        <end position="589"/>
    </location>
</feature>
<sequence>MTLNHYAVFGDFDRENFSSVRMSLSFHFWLSLTFVLGCVTGGCDANTFNVHVELHCFNFENFMFLTPCDIHEIFREFFDVLLRDMVLDIFDVEVFLFSGQQAQNPLLLLEQYSDDEVDEDSNKNSDHDGQDALLPDCNDEVAALLAEGCEKVEANVGEDIIAEKAVQEEPERGSAEFSENLESKDEAKTDTNNLGYLSKETDVVQTSVPATSIVQVSGDVISGWRVVMHEESHNYYYWNVETGETSWEVPDVVLAQTQPTLSATDVITSPTQFPENVTVFKQDSGLSNGGRLDAFSAESTGYKNGVPVTASQGSEVDQSYAAFSTCSNNVNIAKAASEIYADYAVTNEEQKSGLDLPSHLLNWSSSLLERLKSLQKSGGHEWTLKYILETQVRLSDLESLMPYKASLLPFWEHLARKLRQIEDDINKEIYQTVVVSSQLDEAKITDSPNIVRNEKFQGMSDVASDVARMENSGISALEHSHLPTDSASLTIIANGENISPSNGENISPSKGNSTSVIDHASEIAIDEMASKSEHSVEDVDMEVDMEVEDAGFAGSLTVAGTPDIYNAKSFTSFEQPLQPDQQAQPNLSSGFAYMGHEDGSVAPPPPPADEEWIPPPPPDNEDVPPPPPDEPAEPLYHMPPSYTQLGQPVCYTEPYQVSYPDSSIQYYAHPVPEVVPSADFYGHPEACNVVLAQAPFCYEAVPNSHTGSAPLVVNGVVPEGYGILQNATSSLSIFSTAGSSQLHVDSASVSFDPSFTFHYGSSDTASMNTASAADEIDKGCGDTKASVRVSTSVSPTNDVPPTSNAVTDPSAVANTTAISKVQPKALRSKKRTVAVAPSLRSNKKVSSLLDKWKAAKEELEEDEEEPENAYEILERKREREIKEWHAQQIASGDAKENANFQPLGGDWRERVKRRRAQSSSDVTQSPAEASTDGNQQQPDLAEIAKDLPSGWQAYWDESTKQVYYGNVNTSETSWTKPRK</sequence>